<accession>A0ABU8F3S4</accession>
<comment type="caution">
    <text evidence="10">The sequence shown here is derived from an EMBL/GenBank/DDBJ whole genome shotgun (WGS) entry which is preliminary data.</text>
</comment>
<evidence type="ECO:0000256" key="4">
    <source>
        <dbReference type="ARBA" id="ARBA00022982"/>
    </source>
</evidence>
<proteinExistence type="predicted"/>
<evidence type="ECO:0000256" key="8">
    <source>
        <dbReference type="SAM" id="SignalP"/>
    </source>
</evidence>
<feature type="chain" id="PRO_5046355660" evidence="8">
    <location>
        <begin position="21"/>
        <end position="114"/>
    </location>
</feature>
<keyword evidence="2 6" id="KW-0349">Heme</keyword>
<dbReference type="Pfam" id="PF13442">
    <property type="entry name" value="Cytochrome_CBB3"/>
    <property type="match status" value="1"/>
</dbReference>
<keyword evidence="1" id="KW-0813">Transport</keyword>
<dbReference type="InterPro" id="IPR012218">
    <property type="entry name" value="Cyt_c_BACSU-c550-type"/>
</dbReference>
<dbReference type="NCBIfam" id="NF045774">
    <property type="entry name" value="cytochro_C551"/>
    <property type="match status" value="1"/>
</dbReference>
<keyword evidence="5 6" id="KW-0408">Iron</keyword>
<name>A0ABU8F3S4_9BACI</name>
<evidence type="ECO:0000256" key="5">
    <source>
        <dbReference type="ARBA" id="ARBA00023004"/>
    </source>
</evidence>
<dbReference type="PANTHER" id="PTHR37823:SF4">
    <property type="entry name" value="MENAQUINOL-CYTOCHROME C REDUCTASE CYTOCHROME B_C SUBUNIT"/>
    <property type="match status" value="1"/>
</dbReference>
<dbReference type="RefSeq" id="WP_336497191.1">
    <property type="nucleotide sequence ID" value="NZ_JBAWSY010000004.1"/>
</dbReference>
<evidence type="ECO:0000256" key="7">
    <source>
        <dbReference type="SAM" id="MobiDB-lite"/>
    </source>
</evidence>
<keyword evidence="4" id="KW-0249">Electron transport</keyword>
<dbReference type="PROSITE" id="PS51257">
    <property type="entry name" value="PROKAR_LIPOPROTEIN"/>
    <property type="match status" value="1"/>
</dbReference>
<feature type="signal peptide" evidence="8">
    <location>
        <begin position="1"/>
        <end position="20"/>
    </location>
</feature>
<evidence type="ECO:0000256" key="6">
    <source>
        <dbReference type="PROSITE-ProRule" id="PRU00433"/>
    </source>
</evidence>
<evidence type="ECO:0000256" key="3">
    <source>
        <dbReference type="ARBA" id="ARBA00022723"/>
    </source>
</evidence>
<evidence type="ECO:0000259" key="9">
    <source>
        <dbReference type="PROSITE" id="PS51007"/>
    </source>
</evidence>
<evidence type="ECO:0000256" key="2">
    <source>
        <dbReference type="ARBA" id="ARBA00022617"/>
    </source>
</evidence>
<evidence type="ECO:0000313" key="10">
    <source>
        <dbReference type="EMBL" id="MEI4769638.1"/>
    </source>
</evidence>
<protein>
    <submittedName>
        <fullName evidence="10">Cytochrome c</fullName>
    </submittedName>
</protein>
<sequence>MNKKLLAVLLGVGLMLGACGGGNNNAKPANTTENNGTTETATVDPEKIVNAKCTSCHGGNLQGQGNFPALNNVGSRLSKDEILNVIENGRGAMPGGLITGEDADAVAAWLAEKK</sequence>
<dbReference type="InterPro" id="IPR054782">
    <property type="entry name" value="Cytochro_C551"/>
</dbReference>
<keyword evidence="3 6" id="KW-0479">Metal-binding</keyword>
<evidence type="ECO:0000313" key="11">
    <source>
        <dbReference type="Proteomes" id="UP001364890"/>
    </source>
</evidence>
<dbReference type="Gene3D" id="1.10.760.10">
    <property type="entry name" value="Cytochrome c-like domain"/>
    <property type="match status" value="1"/>
</dbReference>
<keyword evidence="8" id="KW-0732">Signal</keyword>
<dbReference type="SUPFAM" id="SSF46626">
    <property type="entry name" value="Cytochrome c"/>
    <property type="match status" value="1"/>
</dbReference>
<dbReference type="PIRSF" id="PIRSF000025">
    <property type="entry name" value="Cytc_Bsub_c550"/>
    <property type="match status" value="1"/>
</dbReference>
<organism evidence="10 11">
    <name type="scientific">Psychrobacillus mangrovi</name>
    <dbReference type="NCBI Taxonomy" id="3117745"/>
    <lineage>
        <taxon>Bacteria</taxon>
        <taxon>Bacillati</taxon>
        <taxon>Bacillota</taxon>
        <taxon>Bacilli</taxon>
        <taxon>Bacillales</taxon>
        <taxon>Bacillaceae</taxon>
        <taxon>Psychrobacillus</taxon>
    </lineage>
</organism>
<evidence type="ECO:0000256" key="1">
    <source>
        <dbReference type="ARBA" id="ARBA00022448"/>
    </source>
</evidence>
<feature type="domain" description="Cytochrome c" evidence="9">
    <location>
        <begin position="40"/>
        <end position="114"/>
    </location>
</feature>
<feature type="compositionally biased region" description="Low complexity" evidence="7">
    <location>
        <begin position="24"/>
        <end position="42"/>
    </location>
</feature>
<dbReference type="InterPro" id="IPR051811">
    <property type="entry name" value="Cytochrome_c550/c551-like"/>
</dbReference>
<dbReference type="PROSITE" id="PS51007">
    <property type="entry name" value="CYTC"/>
    <property type="match status" value="1"/>
</dbReference>
<dbReference type="InterPro" id="IPR009056">
    <property type="entry name" value="Cyt_c-like_dom"/>
</dbReference>
<feature type="region of interest" description="Disordered" evidence="7">
    <location>
        <begin position="23"/>
        <end position="43"/>
    </location>
</feature>
<keyword evidence="11" id="KW-1185">Reference proteome</keyword>
<reference evidence="10 11" key="1">
    <citation type="submission" date="2024-01" db="EMBL/GenBank/DDBJ databases">
        <title>Seven novel Bacillus-like species.</title>
        <authorList>
            <person name="Liu G."/>
        </authorList>
    </citation>
    <scope>NUCLEOTIDE SEQUENCE [LARGE SCALE GENOMIC DNA]</scope>
    <source>
        <strain evidence="10 11">FJAT-51614</strain>
    </source>
</reference>
<dbReference type="Proteomes" id="UP001364890">
    <property type="component" value="Unassembled WGS sequence"/>
</dbReference>
<dbReference type="InterPro" id="IPR036909">
    <property type="entry name" value="Cyt_c-like_dom_sf"/>
</dbReference>
<gene>
    <name evidence="10" type="ORF">WAX74_08255</name>
</gene>
<dbReference type="EMBL" id="JBAWSY010000004">
    <property type="protein sequence ID" value="MEI4769638.1"/>
    <property type="molecule type" value="Genomic_DNA"/>
</dbReference>
<dbReference type="PANTHER" id="PTHR37823">
    <property type="entry name" value="CYTOCHROME C-553-LIKE"/>
    <property type="match status" value="1"/>
</dbReference>